<dbReference type="AlphaFoldDB" id="A3GI88"/>
<gene>
    <name evidence="1" type="ORF">PICST_29260</name>
</gene>
<sequence>MTFSKFSPYYVLGTYAYNWLFCWPRLYSSWQFSRTAVIETQTSLRTPAKGRNLDAQVHAPKYYTGATGATDATRATDATTETERNSDLHRGSHLYLPILARARWKKTPDQQFLDFGTWTEQWLYCDNTTRLYTTIAIATALYSLQGRLPSLTSEWLQISIPPVASLQRISEFHLEISRTETVWWTSHTNGVGNGEGFFVVAPSFATVSDPVPDIRSNRTTSTPMLASETYMQTRAAPKYGESVKNILYWCLAAEDYPATQRVVCNDPRRPTKHNLNVPTRVFHRR</sequence>
<reference evidence="1 2" key="1">
    <citation type="journal article" date="2007" name="Nat. Biotechnol.">
        <title>Genome sequence of the lignocellulose-bioconverting and xylose-fermenting yeast Pichia stipitis.</title>
        <authorList>
            <person name="Jeffries T.W."/>
            <person name="Grigoriev I.V."/>
            <person name="Grimwood J."/>
            <person name="Laplaza J.M."/>
            <person name="Aerts A."/>
            <person name="Salamov A."/>
            <person name="Schmutz J."/>
            <person name="Lindquist E."/>
            <person name="Dehal P."/>
            <person name="Shapiro H."/>
            <person name="Jin Y.S."/>
            <person name="Passoth V."/>
            <person name="Richardson P.M."/>
        </authorList>
    </citation>
    <scope>NUCLEOTIDE SEQUENCE [LARGE SCALE GENOMIC DNA]</scope>
    <source>
        <strain evidence="2">ATCC 58785 / CBS 6054 / NBRC 10063 / NRRL Y-11545</strain>
    </source>
</reference>
<dbReference type="InParanoid" id="A3GI88"/>
<dbReference type="Proteomes" id="UP000002258">
    <property type="component" value="Chromosome 1"/>
</dbReference>
<name>A3GI88_PICST</name>
<dbReference type="GeneID" id="4851987"/>
<evidence type="ECO:0000313" key="1">
    <source>
        <dbReference type="EMBL" id="EAZ63191.2"/>
    </source>
</evidence>
<dbReference type="KEGG" id="pic:PICST_29260"/>
<accession>A3GI88</accession>
<evidence type="ECO:0000313" key="2">
    <source>
        <dbReference type="Proteomes" id="UP000002258"/>
    </source>
</evidence>
<protein>
    <submittedName>
        <fullName evidence="1">Uncharacterized protein</fullName>
    </submittedName>
</protein>
<dbReference type="HOGENOM" id="CLU_976999_0_0_1"/>
<proteinExistence type="predicted"/>
<organism evidence="1 2">
    <name type="scientific">Scheffersomyces stipitis (strain ATCC 58785 / CBS 6054 / NBRC 10063 / NRRL Y-11545)</name>
    <name type="common">Yeast</name>
    <name type="synonym">Pichia stipitis</name>
    <dbReference type="NCBI Taxonomy" id="322104"/>
    <lineage>
        <taxon>Eukaryota</taxon>
        <taxon>Fungi</taxon>
        <taxon>Dikarya</taxon>
        <taxon>Ascomycota</taxon>
        <taxon>Saccharomycotina</taxon>
        <taxon>Pichiomycetes</taxon>
        <taxon>Debaryomycetaceae</taxon>
        <taxon>Scheffersomyces</taxon>
    </lineage>
</organism>
<keyword evidence="2" id="KW-1185">Reference proteome</keyword>
<dbReference type="EMBL" id="AAVQ01000002">
    <property type="protein sequence ID" value="EAZ63191.2"/>
    <property type="molecule type" value="Genomic_DNA"/>
</dbReference>
<dbReference type="RefSeq" id="XP_001387214.2">
    <property type="nucleotide sequence ID" value="XM_001387177.1"/>
</dbReference>
<comment type="caution">
    <text evidence="1">The sequence shown here is derived from an EMBL/GenBank/DDBJ whole genome shotgun (WGS) entry which is preliminary data.</text>
</comment>